<evidence type="ECO:0000256" key="7">
    <source>
        <dbReference type="ARBA" id="ARBA00022729"/>
    </source>
</evidence>
<dbReference type="InterPro" id="IPR054765">
    <property type="entry name" value="SLBB_dom"/>
</dbReference>
<evidence type="ECO:0000259" key="15">
    <source>
        <dbReference type="Pfam" id="PF02563"/>
    </source>
</evidence>
<evidence type="ECO:0000256" key="2">
    <source>
        <dbReference type="ARBA" id="ARBA00009450"/>
    </source>
</evidence>
<dbReference type="Pfam" id="PF02563">
    <property type="entry name" value="Poly_export"/>
    <property type="match status" value="1"/>
</dbReference>
<evidence type="ECO:0000256" key="6">
    <source>
        <dbReference type="ARBA" id="ARBA00022692"/>
    </source>
</evidence>
<keyword evidence="19" id="KW-1185">Reference proteome</keyword>
<organism evidence="18 19">
    <name type="scientific">Trichocoleus desertorum GB2-A4</name>
    <dbReference type="NCBI Taxonomy" id="2933944"/>
    <lineage>
        <taxon>Bacteria</taxon>
        <taxon>Bacillati</taxon>
        <taxon>Cyanobacteriota</taxon>
        <taxon>Cyanophyceae</taxon>
        <taxon>Leptolyngbyales</taxon>
        <taxon>Trichocoleusaceae</taxon>
        <taxon>Trichocoleus</taxon>
    </lineage>
</organism>
<dbReference type="PANTHER" id="PTHR33619:SF3">
    <property type="entry name" value="POLYSACCHARIDE EXPORT PROTEIN GFCE-RELATED"/>
    <property type="match status" value="1"/>
</dbReference>
<evidence type="ECO:0000256" key="1">
    <source>
        <dbReference type="ARBA" id="ARBA00004571"/>
    </source>
</evidence>
<evidence type="ECO:0000256" key="4">
    <source>
        <dbReference type="ARBA" id="ARBA00022452"/>
    </source>
</evidence>
<keyword evidence="12" id="KW-0564">Palmitate</keyword>
<keyword evidence="9" id="KW-0406">Ion transport</keyword>
<evidence type="ECO:0000256" key="11">
    <source>
        <dbReference type="ARBA" id="ARBA00023136"/>
    </source>
</evidence>
<keyword evidence="14" id="KW-0449">Lipoprotein</keyword>
<keyword evidence="11" id="KW-0472">Membrane</keyword>
<evidence type="ECO:0000256" key="13">
    <source>
        <dbReference type="ARBA" id="ARBA00023237"/>
    </source>
</evidence>
<gene>
    <name evidence="18" type="ORF">NC998_07995</name>
</gene>
<keyword evidence="6" id="KW-0812">Transmembrane</keyword>
<feature type="domain" description="SLBB" evidence="17">
    <location>
        <begin position="301"/>
        <end position="365"/>
    </location>
</feature>
<evidence type="ECO:0000313" key="19">
    <source>
        <dbReference type="Proteomes" id="UP001464891"/>
    </source>
</evidence>
<dbReference type="Pfam" id="PF22461">
    <property type="entry name" value="SLBB_2"/>
    <property type="match status" value="2"/>
</dbReference>
<evidence type="ECO:0000256" key="9">
    <source>
        <dbReference type="ARBA" id="ARBA00023065"/>
    </source>
</evidence>
<evidence type="ECO:0000256" key="5">
    <source>
        <dbReference type="ARBA" id="ARBA00022597"/>
    </source>
</evidence>
<feature type="domain" description="SLBB" evidence="17">
    <location>
        <begin position="152"/>
        <end position="242"/>
    </location>
</feature>
<keyword evidence="10" id="KW-0626">Porin</keyword>
<reference evidence="18 19" key="1">
    <citation type="submission" date="2022-04" db="EMBL/GenBank/DDBJ databases">
        <title>Positive selection, recombination, and allopatry shape intraspecific diversity of widespread and dominant cyanobacteria.</title>
        <authorList>
            <person name="Wei J."/>
            <person name="Shu W."/>
            <person name="Hu C."/>
        </authorList>
    </citation>
    <scope>NUCLEOTIDE SEQUENCE [LARGE SCALE GENOMIC DNA]</scope>
    <source>
        <strain evidence="18 19">GB2-A4</strain>
    </source>
</reference>
<feature type="domain" description="Soluble ligand binding" evidence="16">
    <location>
        <begin position="392"/>
        <end position="443"/>
    </location>
</feature>
<dbReference type="InterPro" id="IPR003715">
    <property type="entry name" value="Poly_export_N"/>
</dbReference>
<sequence>MNRSSLESPIRWYLQAIALGPTQQSRRPQQRVKAAKQLVLLALVGLIAWPAPGVAQFAQTVPNLQPSAATTGDAGYILGAGDRIRVDFFEVPEYSGEFLVLPSGTVNLPQVGAVSVQGKTLKQASNDIGAKFAPYLRQPLVTISLLAARPIKVAIAGEVNRPGSYNTKPEASATDIGATSVTRMIELAGGITQAADVRRVQIRRARPGSTGAAVLNVDLWQLLKTGDINQDVALRDGDSIFIPASESINLDEASQLASASFSTTETRPLKVAIVGQVQRPGPYIISGATDNETGINTNTQQKIPTITKAIQVAGGITQTADIRNIELRRRTNSGPAQITKIDFWQLLAGGDLRQDLPLQDGDTIVIPTATALSAKEATELAAASFSPDKITVNIVGEVVKPGAVEVPPNTPLNQAVLAAGGFNKRRAKQSAVTLVRLNPDGTVSKRLISVNLAQGLNNNSNPPLRNNDTVIIGRSSLAGISDTVGNVLSPLSNVFGLFRLLGL</sequence>
<keyword evidence="3" id="KW-0813">Transport</keyword>
<protein>
    <submittedName>
        <fullName evidence="18">SLBB domain-containing protein</fullName>
    </submittedName>
</protein>
<keyword evidence="5" id="KW-0762">Sugar transport</keyword>
<comment type="subcellular location">
    <subcellularLocation>
        <location evidence="1">Cell outer membrane</location>
        <topology evidence="1">Multi-pass membrane protein</topology>
    </subcellularLocation>
</comment>
<evidence type="ECO:0000256" key="3">
    <source>
        <dbReference type="ARBA" id="ARBA00022448"/>
    </source>
</evidence>
<keyword evidence="7" id="KW-0732">Signal</keyword>
<evidence type="ECO:0000256" key="12">
    <source>
        <dbReference type="ARBA" id="ARBA00023139"/>
    </source>
</evidence>
<evidence type="ECO:0000259" key="16">
    <source>
        <dbReference type="Pfam" id="PF10531"/>
    </source>
</evidence>
<dbReference type="RefSeq" id="WP_190439510.1">
    <property type="nucleotide sequence ID" value="NZ_JAMPKM010000003.1"/>
</dbReference>
<evidence type="ECO:0000256" key="14">
    <source>
        <dbReference type="ARBA" id="ARBA00023288"/>
    </source>
</evidence>
<dbReference type="Proteomes" id="UP001464891">
    <property type="component" value="Unassembled WGS sequence"/>
</dbReference>
<evidence type="ECO:0000256" key="8">
    <source>
        <dbReference type="ARBA" id="ARBA00023047"/>
    </source>
</evidence>
<evidence type="ECO:0000313" key="18">
    <source>
        <dbReference type="EMBL" id="MEP0817036.1"/>
    </source>
</evidence>
<keyword evidence="8" id="KW-0625">Polysaccharide transport</keyword>
<name>A0ABV0J5I5_9CYAN</name>
<dbReference type="EMBL" id="JAMPKM010000003">
    <property type="protein sequence ID" value="MEP0817036.1"/>
    <property type="molecule type" value="Genomic_DNA"/>
</dbReference>
<feature type="domain" description="Polysaccharide export protein N-terminal" evidence="15">
    <location>
        <begin position="74"/>
        <end position="145"/>
    </location>
</feature>
<evidence type="ECO:0000259" key="17">
    <source>
        <dbReference type="Pfam" id="PF22461"/>
    </source>
</evidence>
<proteinExistence type="inferred from homology"/>
<dbReference type="Gene3D" id="3.30.1950.10">
    <property type="entry name" value="wza like domain"/>
    <property type="match status" value="1"/>
</dbReference>
<dbReference type="PANTHER" id="PTHR33619">
    <property type="entry name" value="POLYSACCHARIDE EXPORT PROTEIN GFCE-RELATED"/>
    <property type="match status" value="1"/>
</dbReference>
<comment type="similarity">
    <text evidence="2">Belongs to the BexD/CtrA/VexA family.</text>
</comment>
<accession>A0ABV0J5I5</accession>
<keyword evidence="4" id="KW-1134">Transmembrane beta strand</keyword>
<dbReference type="InterPro" id="IPR049712">
    <property type="entry name" value="Poly_export"/>
</dbReference>
<dbReference type="Pfam" id="PF10531">
    <property type="entry name" value="SLBB"/>
    <property type="match status" value="1"/>
</dbReference>
<evidence type="ECO:0000256" key="10">
    <source>
        <dbReference type="ARBA" id="ARBA00023114"/>
    </source>
</evidence>
<comment type="caution">
    <text evidence="18">The sequence shown here is derived from an EMBL/GenBank/DDBJ whole genome shotgun (WGS) entry which is preliminary data.</text>
</comment>
<dbReference type="InterPro" id="IPR019554">
    <property type="entry name" value="Soluble_ligand-bd"/>
</dbReference>
<keyword evidence="13" id="KW-0998">Cell outer membrane</keyword>
<dbReference type="Gene3D" id="3.10.560.10">
    <property type="entry name" value="Outer membrane lipoprotein wza domain like"/>
    <property type="match status" value="3"/>
</dbReference>